<dbReference type="OrthoDB" id="9783299at2"/>
<sequence length="473" mass="48437">MKATKSLLAVAVTSTLLAASLTGCGGSSNNSSSVNTVDTPEYAYLRVFHAAPDAPAVNVWLNGSPALEGVDYQVSSGAIQVPAGSHTVQVDAILADGSPLTVIPETQLMLDADTEYNVVATGKAGLIGTGDPMEFGPQIIARPALMPDGARIQVMHASPDAPMVDVFITAPGDDLSTAMPFADNVSFPMATDAVEVPAGSYQVRITLPDDPTVVVFDSGTVDVPAGSDWFVAAVTNTDAGSSPVNLLVDAASASLVVRDAAMEADIRVAHTISDAPAVDVWINGSAPAMDSPLYNVSFKDFTGYLMVPAGDYRFDVGVNGTDPVVVVDALGLDASLMPAYKYTALAIGNLGDGMANDELFVVMDENTRRVATEAKLRAIHASTLAGDVDIYVSADATPSSDDVILAGVPFKGDSTVLSVSPGTAYVMVTPAGDPGTIAIGPAELPLEGGTLTTLVAIDDPMSATGVSVISLDD</sequence>
<dbReference type="PROSITE" id="PS51257">
    <property type="entry name" value="PROKAR_LIPOPROTEIN"/>
    <property type="match status" value="1"/>
</dbReference>
<feature type="chain" id="PRO_5035198740" description="DUF4397 domain-containing protein" evidence="1">
    <location>
        <begin position="19"/>
        <end position="473"/>
    </location>
</feature>
<dbReference type="EMBL" id="BMDX01000001">
    <property type="protein sequence ID" value="GGA63561.1"/>
    <property type="molecule type" value="Genomic_DNA"/>
</dbReference>
<comment type="caution">
    <text evidence="3">The sequence shown here is derived from an EMBL/GenBank/DDBJ whole genome shotgun (WGS) entry which is preliminary data.</text>
</comment>
<feature type="signal peptide" evidence="1">
    <location>
        <begin position="1"/>
        <end position="18"/>
    </location>
</feature>
<reference evidence="4" key="1">
    <citation type="journal article" date="2019" name="Int. J. Syst. Evol. Microbiol.">
        <title>The Global Catalogue of Microorganisms (GCM) 10K type strain sequencing project: providing services to taxonomists for standard genome sequencing and annotation.</title>
        <authorList>
            <consortium name="The Broad Institute Genomics Platform"/>
            <consortium name="The Broad Institute Genome Sequencing Center for Infectious Disease"/>
            <person name="Wu L."/>
            <person name="Ma J."/>
        </authorList>
    </citation>
    <scope>NUCLEOTIDE SEQUENCE [LARGE SCALE GENOMIC DNA]</scope>
    <source>
        <strain evidence="4">CGMCC 1.10130</strain>
    </source>
</reference>
<keyword evidence="1" id="KW-0732">Signal</keyword>
<dbReference type="AlphaFoldDB" id="A0A8J2XME1"/>
<feature type="domain" description="DUF4397" evidence="2">
    <location>
        <begin position="43"/>
        <end position="166"/>
    </location>
</feature>
<proteinExistence type="predicted"/>
<dbReference type="Pfam" id="PF14344">
    <property type="entry name" value="DUF4397"/>
    <property type="match status" value="2"/>
</dbReference>
<accession>A0A8J2XME1</accession>
<protein>
    <recommendedName>
        <fullName evidence="2">DUF4397 domain-containing protein</fullName>
    </recommendedName>
</protein>
<evidence type="ECO:0000259" key="2">
    <source>
        <dbReference type="Pfam" id="PF14344"/>
    </source>
</evidence>
<feature type="domain" description="DUF4397" evidence="2">
    <location>
        <begin position="264"/>
        <end position="391"/>
    </location>
</feature>
<gene>
    <name evidence="3" type="ORF">GCM10011369_01090</name>
</gene>
<dbReference type="InterPro" id="IPR025510">
    <property type="entry name" value="DUF4397"/>
</dbReference>
<name>A0A8J2XME1_9GAMM</name>
<keyword evidence="4" id="KW-1185">Reference proteome</keyword>
<evidence type="ECO:0000256" key="1">
    <source>
        <dbReference type="SAM" id="SignalP"/>
    </source>
</evidence>
<evidence type="ECO:0000313" key="3">
    <source>
        <dbReference type="EMBL" id="GGA63561.1"/>
    </source>
</evidence>
<dbReference type="Proteomes" id="UP000619743">
    <property type="component" value="Unassembled WGS sequence"/>
</dbReference>
<evidence type="ECO:0000313" key="4">
    <source>
        <dbReference type="Proteomes" id="UP000619743"/>
    </source>
</evidence>
<dbReference type="RefSeq" id="WP_087504119.1">
    <property type="nucleotide sequence ID" value="NZ_BMDX01000001.1"/>
</dbReference>
<organism evidence="3 4">
    <name type="scientific">Neiella marina</name>
    <dbReference type="NCBI Taxonomy" id="508461"/>
    <lineage>
        <taxon>Bacteria</taxon>
        <taxon>Pseudomonadati</taxon>
        <taxon>Pseudomonadota</taxon>
        <taxon>Gammaproteobacteria</taxon>
        <taxon>Alteromonadales</taxon>
        <taxon>Echinimonadaceae</taxon>
        <taxon>Neiella</taxon>
    </lineage>
</organism>